<dbReference type="SUPFAM" id="SSF52218">
    <property type="entry name" value="Flavoproteins"/>
    <property type="match status" value="1"/>
</dbReference>
<dbReference type="GO" id="GO:0016491">
    <property type="term" value="F:oxidoreductase activity"/>
    <property type="evidence" value="ECO:0007669"/>
    <property type="project" value="InterPro"/>
</dbReference>
<dbReference type="PANTHER" id="PTHR30543:SF21">
    <property type="entry name" value="NAD(P)H-DEPENDENT FMN REDUCTASE LOT6"/>
    <property type="match status" value="1"/>
</dbReference>
<dbReference type="AlphaFoldDB" id="A0A0S4QPY0"/>
<dbReference type="RefSeq" id="WP_091278266.1">
    <property type="nucleotide sequence ID" value="NZ_FAOZ01000011.1"/>
</dbReference>
<dbReference type="GO" id="GO:0005829">
    <property type="term" value="C:cytosol"/>
    <property type="evidence" value="ECO:0007669"/>
    <property type="project" value="TreeGrafter"/>
</dbReference>
<protein>
    <submittedName>
        <fullName evidence="2">NAD(P)H-dependent FMN reductase</fullName>
    </submittedName>
</protein>
<dbReference type="InterPro" id="IPR005025">
    <property type="entry name" value="FMN_Rdtase-like_dom"/>
</dbReference>
<proteinExistence type="predicted"/>
<keyword evidence="3" id="KW-1185">Reference proteome</keyword>
<name>A0A0S4QPY0_9ACTN</name>
<gene>
    <name evidence="2" type="ORF">Ga0074812_1113</name>
</gene>
<dbReference type="GO" id="GO:0010181">
    <property type="term" value="F:FMN binding"/>
    <property type="evidence" value="ECO:0007669"/>
    <property type="project" value="TreeGrafter"/>
</dbReference>
<evidence type="ECO:0000313" key="2">
    <source>
        <dbReference type="EMBL" id="CUU57167.1"/>
    </source>
</evidence>
<reference evidence="3" key="1">
    <citation type="submission" date="2015-11" db="EMBL/GenBank/DDBJ databases">
        <authorList>
            <person name="Varghese N."/>
        </authorList>
    </citation>
    <scope>NUCLEOTIDE SEQUENCE [LARGE SCALE GENOMIC DNA]</scope>
    <source>
        <strain evidence="3">DSM 45899</strain>
    </source>
</reference>
<dbReference type="Gene3D" id="3.40.50.360">
    <property type="match status" value="1"/>
</dbReference>
<dbReference type="InterPro" id="IPR050712">
    <property type="entry name" value="NAD(P)H-dep_reductase"/>
</dbReference>
<feature type="domain" description="NADPH-dependent FMN reductase-like" evidence="1">
    <location>
        <begin position="10"/>
        <end position="152"/>
    </location>
</feature>
<evidence type="ECO:0000259" key="1">
    <source>
        <dbReference type="Pfam" id="PF03358"/>
    </source>
</evidence>
<organism evidence="2 3">
    <name type="scientific">Parafrankia irregularis</name>
    <dbReference type="NCBI Taxonomy" id="795642"/>
    <lineage>
        <taxon>Bacteria</taxon>
        <taxon>Bacillati</taxon>
        <taxon>Actinomycetota</taxon>
        <taxon>Actinomycetes</taxon>
        <taxon>Frankiales</taxon>
        <taxon>Frankiaceae</taxon>
        <taxon>Parafrankia</taxon>
    </lineage>
</organism>
<evidence type="ECO:0000313" key="3">
    <source>
        <dbReference type="Proteomes" id="UP000198802"/>
    </source>
</evidence>
<accession>A0A0S4QPY0</accession>
<dbReference type="InterPro" id="IPR029039">
    <property type="entry name" value="Flavoprotein-like_sf"/>
</dbReference>
<dbReference type="Proteomes" id="UP000198802">
    <property type="component" value="Unassembled WGS sequence"/>
</dbReference>
<dbReference type="PANTHER" id="PTHR30543">
    <property type="entry name" value="CHROMATE REDUCTASE"/>
    <property type="match status" value="1"/>
</dbReference>
<dbReference type="EMBL" id="FAOZ01000011">
    <property type="protein sequence ID" value="CUU57167.1"/>
    <property type="molecule type" value="Genomic_DNA"/>
</dbReference>
<dbReference type="Pfam" id="PF03358">
    <property type="entry name" value="FMN_red"/>
    <property type="match status" value="1"/>
</dbReference>
<sequence>MTSAPAQPVNLTVIIGSNRVGRFAPVVAQWFLRQTAGDESMTTTVLDLGETSLPERLGSPRGAETDELTAVTRQLDAADAYVVITPEYNHSFPAPLKNLLDLHYTEWQAKPVGFVSYGGLSGGLRAVEHLRQVFAELHAVTIRDVVSFHGAWERFDSDGSPRDAEGANTAARTMLDELRWWATALKEARIRTPYKF</sequence>